<organism evidence="1 2">
    <name type="scientific">Rattus norvegicus</name>
    <name type="common">Rat</name>
    <dbReference type="NCBI Taxonomy" id="10116"/>
    <lineage>
        <taxon>Eukaryota</taxon>
        <taxon>Metazoa</taxon>
        <taxon>Chordata</taxon>
        <taxon>Craniata</taxon>
        <taxon>Vertebrata</taxon>
        <taxon>Euteleostomi</taxon>
        <taxon>Mammalia</taxon>
        <taxon>Eutheria</taxon>
        <taxon>Euarchontoglires</taxon>
        <taxon>Glires</taxon>
        <taxon>Rodentia</taxon>
        <taxon>Myomorpha</taxon>
        <taxon>Muroidea</taxon>
        <taxon>Muridae</taxon>
        <taxon>Murinae</taxon>
        <taxon>Rattus</taxon>
    </lineage>
</organism>
<gene>
    <name evidence="1" type="ORF">rCG_34257</name>
</gene>
<evidence type="ECO:0000313" key="2">
    <source>
        <dbReference type="Proteomes" id="UP000234681"/>
    </source>
</evidence>
<dbReference type="Proteomes" id="UP000234681">
    <property type="component" value="Chromosome 10"/>
</dbReference>
<protein>
    <submittedName>
        <fullName evidence="1">RCG34257</fullName>
    </submittedName>
</protein>
<accession>A6HKK3</accession>
<evidence type="ECO:0000313" key="1">
    <source>
        <dbReference type="EMBL" id="EDM06558.1"/>
    </source>
</evidence>
<sequence length="42" mass="4880">MSLLATELKIQPQDTSWTSETDIKRHTKFVLFFDMLHSVGVQ</sequence>
<dbReference type="EMBL" id="CH473948">
    <property type="protein sequence ID" value="EDM06558.1"/>
    <property type="molecule type" value="Genomic_DNA"/>
</dbReference>
<reference evidence="1 2" key="1">
    <citation type="submission" date="2005-07" db="EMBL/GenBank/DDBJ databases">
        <authorList>
            <person name="Mural R.J."/>
            <person name="Li P.W."/>
            <person name="Adams M.D."/>
            <person name="Amanatides P.G."/>
            <person name="Baden-Tillson H."/>
            <person name="Barnstead M."/>
            <person name="Chin S.H."/>
            <person name="Dew I."/>
            <person name="Evans C.A."/>
            <person name="Ferriera S."/>
            <person name="Flanigan M."/>
            <person name="Fosler C."/>
            <person name="Glodek A."/>
            <person name="Gu Z."/>
            <person name="Holt R.A."/>
            <person name="Jennings D."/>
            <person name="Kraft C.L."/>
            <person name="Lu F."/>
            <person name="Nguyen T."/>
            <person name="Nusskern D.R."/>
            <person name="Pfannkoch C.M."/>
            <person name="Sitter C."/>
            <person name="Sutton G.G."/>
            <person name="Venter J.C."/>
            <person name="Wang Z."/>
            <person name="Woodage T."/>
            <person name="Zheng X.H."/>
            <person name="Zhong F."/>
        </authorList>
    </citation>
    <scope>NUCLEOTIDE SEQUENCE [LARGE SCALE GENOMIC DNA]</scope>
    <source>
        <strain>BN</strain>
        <strain evidence="2">Sprague-Dawley</strain>
    </source>
</reference>
<name>A6HKK3_RAT</name>
<proteinExistence type="predicted"/>
<dbReference type="AlphaFoldDB" id="A6HKK3"/>